<feature type="compositionally biased region" description="Basic residues" evidence="1">
    <location>
        <begin position="334"/>
        <end position="344"/>
    </location>
</feature>
<feature type="region of interest" description="Disordered" evidence="1">
    <location>
        <begin position="579"/>
        <end position="603"/>
    </location>
</feature>
<dbReference type="EMBL" id="NIVC01004245">
    <property type="protein sequence ID" value="PAA48069.1"/>
    <property type="molecule type" value="Genomic_DNA"/>
</dbReference>
<dbReference type="OrthoDB" id="6022562at2759"/>
<feature type="compositionally biased region" description="Low complexity" evidence="1">
    <location>
        <begin position="235"/>
        <end position="255"/>
    </location>
</feature>
<keyword evidence="3" id="KW-1185">Reference proteome</keyword>
<feature type="region of interest" description="Disordered" evidence="1">
    <location>
        <begin position="132"/>
        <end position="273"/>
    </location>
</feature>
<dbReference type="Pfam" id="PF15087">
    <property type="entry name" value="DUF4551"/>
    <property type="match status" value="1"/>
</dbReference>
<organism evidence="2 3">
    <name type="scientific">Macrostomum lignano</name>
    <dbReference type="NCBI Taxonomy" id="282301"/>
    <lineage>
        <taxon>Eukaryota</taxon>
        <taxon>Metazoa</taxon>
        <taxon>Spiralia</taxon>
        <taxon>Lophotrochozoa</taxon>
        <taxon>Platyhelminthes</taxon>
        <taxon>Rhabditophora</taxon>
        <taxon>Macrostomorpha</taxon>
        <taxon>Macrostomida</taxon>
        <taxon>Macrostomidae</taxon>
        <taxon>Macrostomum</taxon>
    </lineage>
</organism>
<evidence type="ECO:0000256" key="1">
    <source>
        <dbReference type="SAM" id="MobiDB-lite"/>
    </source>
</evidence>
<feature type="region of interest" description="Disordered" evidence="1">
    <location>
        <begin position="321"/>
        <end position="349"/>
    </location>
</feature>
<sequence>TWQMTSLDNIVLKEHLKRSLPGKSDKLRCFERVLTDEASGGKSSPEEAYFLLVGESIYFSDVKCSTMRLAVSLRRVADIAIVKTPRLGLAEEYRVQTLLITCRPGGAADDSEEDDYDDDVVGLENGEDVAAKKAAVNRGSESGALTSGELPDGPSAAAENGDDKTDGGGGCFGRKRRQAAAAEATSPTEPPPPAAPAEPQADPAAPAGQQQQRPGGCLPRRRKNVPPAAEDPSATSSTPQSQQLQQSQQPELTPLVNGDSNPRPSGVPTSAVDGSSTAVAATRSFRILCNVFSSSRSVAFLHLRNTWQMATLLGTLDMDDEFVDSTTPRTPNGRGRRGRGRTKRPPASLSSAHLTQLFRELRTDILRTQGNMQEAFGFLFELKLSLDRGYPVKKLFWETDDLFRCVVNKLFYFLNKDPALLQGRVSSPAAIRLDELDYCLLSLQILSAVFLDTEFLVERRKATAAQQHYFMQRMLRACAVQIRPCVPNFVFDPAKTRPDHRITGQLHVERAALLHHIITYLRGSSAGGGGGLPLIGRSDGSIVSENQVVELLASEADGLLIMLTESVRLLSHLFDKDQPAENSANGAAESTEDDDNDGAAGSETRGLLRPLEVVQAYYLLFTINSVLTYCNQAREHLIRQHREDFRFFISEHRIRAAVRPDLPIFPGLLELAKQVRAHLGVL</sequence>
<proteinExistence type="predicted"/>
<name>A0A267DHQ3_9PLAT</name>
<comment type="caution">
    <text evidence="2">The sequence shown here is derived from an EMBL/GenBank/DDBJ whole genome shotgun (WGS) entry which is preliminary data.</text>
</comment>
<dbReference type="AlphaFoldDB" id="A0A267DHQ3"/>
<dbReference type="Proteomes" id="UP000215902">
    <property type="component" value="Unassembled WGS sequence"/>
</dbReference>
<gene>
    <name evidence="2" type="ORF">BOX15_Mlig004948g2</name>
</gene>
<reference evidence="2 3" key="1">
    <citation type="submission" date="2017-06" db="EMBL/GenBank/DDBJ databases">
        <title>A platform for efficient transgenesis in Macrostomum lignano, a flatworm model organism for stem cell research.</title>
        <authorList>
            <person name="Berezikov E."/>
        </authorList>
    </citation>
    <scope>NUCLEOTIDE SEQUENCE [LARGE SCALE GENOMIC DNA]</scope>
    <source>
        <strain evidence="2">DV1</strain>
        <tissue evidence="2">Whole organism</tissue>
    </source>
</reference>
<feature type="non-terminal residue" evidence="2">
    <location>
        <position position="1"/>
    </location>
</feature>
<evidence type="ECO:0000313" key="2">
    <source>
        <dbReference type="EMBL" id="PAA48069.1"/>
    </source>
</evidence>
<evidence type="ECO:0000313" key="3">
    <source>
        <dbReference type="Proteomes" id="UP000215902"/>
    </source>
</evidence>
<dbReference type="InterPro" id="IPR027878">
    <property type="entry name" value="DUF4551"/>
</dbReference>
<dbReference type="PANTHER" id="PTHR35354:SF1">
    <property type="entry name" value="RGD1561648"/>
    <property type="match status" value="1"/>
</dbReference>
<accession>A0A267DHQ3</accession>
<dbReference type="PANTHER" id="PTHR35354">
    <property type="entry name" value="RGD1561648"/>
    <property type="match status" value="1"/>
</dbReference>
<feature type="compositionally biased region" description="Low complexity" evidence="1">
    <location>
        <begin position="197"/>
        <end position="216"/>
    </location>
</feature>
<protein>
    <submittedName>
        <fullName evidence="2">Uncharacterized protein</fullName>
    </submittedName>
</protein>